<sequence length="355" mass="40457">MFNGASSATTAQLTMDDGTDNEMQTRLSLITKIRKELDFKRRTGFFGIYRAGFWSLLMVLDISLLQDLLHKLQTLRPLPMKEKSEYIRRLEHLTYAFPRFIRLCNQWVPDDGSGTMTPEARSQFEIEQTKARGRDGGLCIATGVADPEICYIVAPIICPPESLLLLVTFVQSAEVIGWDEDFCSRIKAKLSARRKGITTLMTNMLCLSRQLEPSWSEGLFALEPLESLDDDSSLAIIRLRVHWLKRTRIASMASRIAKSFSTDPRDVFLEEEWSQVNSRPIKDGSVIEISAESQDQLPDRDLLRLRWLLMRLHALSGAPDPRIYPHGLGEIGDMMVEGGIYDDDHSEYYEEEDSM</sequence>
<evidence type="ECO:0008006" key="3">
    <source>
        <dbReference type="Google" id="ProtNLM"/>
    </source>
</evidence>
<dbReference type="OrthoDB" id="4851182at2759"/>
<keyword evidence="2" id="KW-1185">Reference proteome</keyword>
<accession>A0A135SEN4</accession>
<evidence type="ECO:0000313" key="1">
    <source>
        <dbReference type="EMBL" id="KXH34372.1"/>
    </source>
</evidence>
<protein>
    <recommendedName>
        <fullName evidence="3">HNH nuclease domain-containing protein</fullName>
    </recommendedName>
</protein>
<dbReference type="EMBL" id="JFBX01000586">
    <property type="protein sequence ID" value="KXH34372.1"/>
    <property type="molecule type" value="Genomic_DNA"/>
</dbReference>
<evidence type="ECO:0000313" key="2">
    <source>
        <dbReference type="Proteomes" id="UP000070328"/>
    </source>
</evidence>
<gene>
    <name evidence="1" type="ORF">CSIM01_00283</name>
</gene>
<dbReference type="AlphaFoldDB" id="A0A135SEN4"/>
<comment type="caution">
    <text evidence="1">The sequence shown here is derived from an EMBL/GenBank/DDBJ whole genome shotgun (WGS) entry which is preliminary data.</text>
</comment>
<proteinExistence type="predicted"/>
<reference evidence="1 2" key="1">
    <citation type="submission" date="2014-02" db="EMBL/GenBank/DDBJ databases">
        <title>The genome sequence of Colletotrichum simmondsii CBS122122.</title>
        <authorList>
            <person name="Baroncelli R."/>
            <person name="Thon M.R."/>
        </authorList>
    </citation>
    <scope>NUCLEOTIDE SEQUENCE [LARGE SCALE GENOMIC DNA]</scope>
    <source>
        <strain evidence="1 2">CBS122122</strain>
    </source>
</reference>
<organism evidence="1 2">
    <name type="scientific">Colletotrichum simmondsii</name>
    <dbReference type="NCBI Taxonomy" id="703756"/>
    <lineage>
        <taxon>Eukaryota</taxon>
        <taxon>Fungi</taxon>
        <taxon>Dikarya</taxon>
        <taxon>Ascomycota</taxon>
        <taxon>Pezizomycotina</taxon>
        <taxon>Sordariomycetes</taxon>
        <taxon>Hypocreomycetidae</taxon>
        <taxon>Glomerellales</taxon>
        <taxon>Glomerellaceae</taxon>
        <taxon>Colletotrichum</taxon>
        <taxon>Colletotrichum acutatum species complex</taxon>
    </lineage>
</organism>
<dbReference type="Proteomes" id="UP000070328">
    <property type="component" value="Unassembled WGS sequence"/>
</dbReference>
<name>A0A135SEN4_9PEZI</name>